<accession>A0ABS0LQC6</accession>
<comment type="catalytic activity">
    <reaction evidence="5 6">
        <text>2-deoxy-D-ribose 5-phosphate = D-glyceraldehyde 3-phosphate + acetaldehyde</text>
        <dbReference type="Rhea" id="RHEA:12821"/>
        <dbReference type="ChEBI" id="CHEBI:15343"/>
        <dbReference type="ChEBI" id="CHEBI:59776"/>
        <dbReference type="ChEBI" id="CHEBI:62877"/>
        <dbReference type="EC" id="4.1.2.4"/>
    </reaction>
</comment>
<dbReference type="HAMAP" id="MF_00114">
    <property type="entry name" value="DeoC_type1"/>
    <property type="match status" value="1"/>
</dbReference>
<gene>
    <name evidence="6 7" type="primary">deoC</name>
    <name evidence="7" type="ORF">HZY91_05575</name>
</gene>
<evidence type="ECO:0000256" key="5">
    <source>
        <dbReference type="ARBA" id="ARBA00048791"/>
    </source>
</evidence>
<keyword evidence="2 6" id="KW-0963">Cytoplasm</keyword>
<dbReference type="InterPro" id="IPR028581">
    <property type="entry name" value="DeoC_typeI"/>
</dbReference>
<dbReference type="Pfam" id="PF01791">
    <property type="entry name" value="DeoC"/>
    <property type="match status" value="1"/>
</dbReference>
<evidence type="ECO:0000256" key="3">
    <source>
        <dbReference type="ARBA" id="ARBA00023239"/>
    </source>
</evidence>
<dbReference type="Gene3D" id="3.20.20.70">
    <property type="entry name" value="Aldolase class I"/>
    <property type="match status" value="1"/>
</dbReference>
<evidence type="ECO:0000256" key="6">
    <source>
        <dbReference type="HAMAP-Rule" id="MF_00114"/>
    </source>
</evidence>
<name>A0ABS0LQC6_9LACT</name>
<comment type="caution">
    <text evidence="7">The sequence shown here is derived from an EMBL/GenBank/DDBJ whole genome shotgun (WGS) entry which is preliminary data.</text>
</comment>
<dbReference type="PANTHER" id="PTHR10889">
    <property type="entry name" value="DEOXYRIBOSE-PHOSPHATE ALDOLASE"/>
    <property type="match status" value="1"/>
</dbReference>
<dbReference type="SMART" id="SM01133">
    <property type="entry name" value="DeoC"/>
    <property type="match status" value="1"/>
</dbReference>
<feature type="active site" description="Proton donor/acceptor" evidence="6">
    <location>
        <position position="89"/>
    </location>
</feature>
<feature type="active site" description="Schiff-base intermediate with acetaldehyde" evidence="6">
    <location>
        <position position="152"/>
    </location>
</feature>
<evidence type="ECO:0000313" key="8">
    <source>
        <dbReference type="Proteomes" id="UP000721415"/>
    </source>
</evidence>
<dbReference type="EC" id="4.1.2.4" evidence="6"/>
<dbReference type="GO" id="GO:0004139">
    <property type="term" value="F:deoxyribose-phosphate aldolase activity"/>
    <property type="evidence" value="ECO:0007669"/>
    <property type="project" value="UniProtKB-EC"/>
</dbReference>
<protein>
    <recommendedName>
        <fullName evidence="6">Deoxyribose-phosphate aldolase</fullName>
        <shortName evidence="6">DERA</shortName>
        <ecNumber evidence="6">4.1.2.4</ecNumber>
    </recommendedName>
    <alternativeName>
        <fullName evidence="6">2-deoxy-D-ribose 5-phosphate aldolase</fullName>
    </alternativeName>
    <alternativeName>
        <fullName evidence="6">Phosphodeoxyriboaldolase</fullName>
        <shortName evidence="6">Deoxyriboaldolase</shortName>
    </alternativeName>
</protein>
<comment type="pathway">
    <text evidence="6">Carbohydrate degradation; 2-deoxy-D-ribose 1-phosphate degradation; D-glyceraldehyde 3-phosphate and acetaldehyde from 2-deoxy-alpha-D-ribose 1-phosphate: step 2/2.</text>
</comment>
<dbReference type="SUPFAM" id="SSF51569">
    <property type="entry name" value="Aldolase"/>
    <property type="match status" value="1"/>
</dbReference>
<comment type="similarity">
    <text evidence="1 6">Belongs to the DeoC/FbaB aldolase family. DeoC type 1 subfamily.</text>
</comment>
<feature type="active site" description="Proton donor/acceptor" evidence="6">
    <location>
        <position position="181"/>
    </location>
</feature>
<keyword evidence="3 6" id="KW-0456">Lyase</keyword>
<comment type="subcellular location">
    <subcellularLocation>
        <location evidence="6">Cytoplasm</location>
    </subcellularLocation>
</comment>
<evidence type="ECO:0000313" key="7">
    <source>
        <dbReference type="EMBL" id="MBG9986362.1"/>
    </source>
</evidence>
<dbReference type="InterPro" id="IPR011343">
    <property type="entry name" value="DeoC"/>
</dbReference>
<dbReference type="RefSeq" id="WP_197115287.1">
    <property type="nucleotide sequence ID" value="NZ_JACBXQ010000003.1"/>
</dbReference>
<dbReference type="PANTHER" id="PTHR10889:SF1">
    <property type="entry name" value="DEOXYRIBOSE-PHOSPHATE ALDOLASE"/>
    <property type="match status" value="1"/>
</dbReference>
<dbReference type="CDD" id="cd00959">
    <property type="entry name" value="DeoC"/>
    <property type="match status" value="1"/>
</dbReference>
<keyword evidence="4 6" id="KW-0704">Schiff base</keyword>
<keyword evidence="8" id="KW-1185">Reference proteome</keyword>
<evidence type="ECO:0000256" key="4">
    <source>
        <dbReference type="ARBA" id="ARBA00023270"/>
    </source>
</evidence>
<dbReference type="InterPro" id="IPR002915">
    <property type="entry name" value="DeoC/FbaB/LacD_aldolase"/>
</dbReference>
<dbReference type="EMBL" id="JACBXQ010000003">
    <property type="protein sequence ID" value="MBG9986362.1"/>
    <property type="molecule type" value="Genomic_DNA"/>
</dbReference>
<comment type="function">
    <text evidence="6">Catalyzes a reversible aldol reaction between acetaldehyde and D-glyceraldehyde 3-phosphate to generate 2-deoxy-D-ribose 5-phosphate.</text>
</comment>
<sequence>MELNRYIDHTLLKADANEADIKTLCEEAIQYEFKSVCINPTWVEVCTNILKDSEVLVCTVIGFPLGANHTDIKVFEAKKAVADGADEIDMVINIGWVKNQWFDKVRREIDLILDAIPDNIIVKVIIETALLTEEEIRKVSQIVKESKADFVKTSTGFSTRGASLNDIKIIKEIIGNSKLIKASGGIRNFDETIQMIRLGSDRIGASRGIDIMEESKNR</sequence>
<dbReference type="InterPro" id="IPR013785">
    <property type="entry name" value="Aldolase_TIM"/>
</dbReference>
<evidence type="ECO:0000256" key="2">
    <source>
        <dbReference type="ARBA" id="ARBA00022490"/>
    </source>
</evidence>
<proteinExistence type="inferred from homology"/>
<organism evidence="7 8">
    <name type="scientific">Facklamia lactis</name>
    <dbReference type="NCBI Taxonomy" id="2749967"/>
    <lineage>
        <taxon>Bacteria</taxon>
        <taxon>Bacillati</taxon>
        <taxon>Bacillota</taxon>
        <taxon>Bacilli</taxon>
        <taxon>Lactobacillales</taxon>
        <taxon>Aerococcaceae</taxon>
        <taxon>Facklamia</taxon>
    </lineage>
</organism>
<dbReference type="NCBIfam" id="TIGR00126">
    <property type="entry name" value="deoC"/>
    <property type="match status" value="1"/>
</dbReference>
<evidence type="ECO:0000256" key="1">
    <source>
        <dbReference type="ARBA" id="ARBA00010936"/>
    </source>
</evidence>
<dbReference type="Proteomes" id="UP000721415">
    <property type="component" value="Unassembled WGS sequence"/>
</dbReference>
<reference evidence="7 8" key="1">
    <citation type="submission" date="2020-07" db="EMBL/GenBank/DDBJ databases">
        <title>Facklamia lactis sp. nov., isolated from raw milk.</title>
        <authorList>
            <person name="Doll E.V."/>
            <person name="Huptas C."/>
            <person name="Staib L."/>
            <person name="Wenning M."/>
            <person name="Scherer S."/>
        </authorList>
    </citation>
    <scope>NUCLEOTIDE SEQUENCE [LARGE SCALE GENOMIC DNA]</scope>
    <source>
        <strain evidence="7 8">DSM 111018</strain>
    </source>
</reference>
<dbReference type="PIRSF" id="PIRSF001357">
    <property type="entry name" value="DeoC"/>
    <property type="match status" value="1"/>
</dbReference>